<keyword evidence="12" id="KW-0812">Transmembrane</keyword>
<dbReference type="PROSITE" id="PS50109">
    <property type="entry name" value="HIS_KIN"/>
    <property type="match status" value="1"/>
</dbReference>
<dbReference type="PANTHER" id="PTHR45528">
    <property type="entry name" value="SENSOR HISTIDINE KINASE CPXA"/>
    <property type="match status" value="1"/>
</dbReference>
<feature type="transmembrane region" description="Helical" evidence="12">
    <location>
        <begin position="326"/>
        <end position="348"/>
    </location>
</feature>
<evidence type="ECO:0000256" key="4">
    <source>
        <dbReference type="ARBA" id="ARBA00022475"/>
    </source>
</evidence>
<keyword evidence="12" id="KW-1133">Transmembrane helix</keyword>
<evidence type="ECO:0000256" key="12">
    <source>
        <dbReference type="SAM" id="Phobius"/>
    </source>
</evidence>
<keyword evidence="4" id="KW-1003">Cell membrane</keyword>
<dbReference type="InterPro" id="IPR050398">
    <property type="entry name" value="HssS/ArlS-like"/>
</dbReference>
<dbReference type="SMART" id="SM00388">
    <property type="entry name" value="HisKA"/>
    <property type="match status" value="1"/>
</dbReference>
<evidence type="ECO:0000259" key="14">
    <source>
        <dbReference type="PROSITE" id="PS50885"/>
    </source>
</evidence>
<dbReference type="Proteomes" id="UP000784880">
    <property type="component" value="Unassembled WGS sequence"/>
</dbReference>
<feature type="domain" description="HAMP" evidence="14">
    <location>
        <begin position="485"/>
        <end position="530"/>
    </location>
</feature>
<evidence type="ECO:0000313" key="16">
    <source>
        <dbReference type="Proteomes" id="UP000784880"/>
    </source>
</evidence>
<dbReference type="PANTHER" id="PTHR45528:SF1">
    <property type="entry name" value="SENSOR HISTIDINE KINASE CPXA"/>
    <property type="match status" value="1"/>
</dbReference>
<dbReference type="Pfam" id="PF02518">
    <property type="entry name" value="HATPase_c"/>
    <property type="match status" value="1"/>
</dbReference>
<gene>
    <name evidence="15" type="ORF">KS419_00355</name>
</gene>
<evidence type="ECO:0000313" key="15">
    <source>
        <dbReference type="EMBL" id="MBU9710213.1"/>
    </source>
</evidence>
<dbReference type="EMBL" id="JAHQCS010000008">
    <property type="protein sequence ID" value="MBU9710213.1"/>
    <property type="molecule type" value="Genomic_DNA"/>
</dbReference>
<keyword evidence="7" id="KW-0547">Nucleotide-binding</keyword>
<feature type="transmembrane region" description="Helical" evidence="12">
    <location>
        <begin position="284"/>
        <end position="305"/>
    </location>
</feature>
<keyword evidence="10" id="KW-0902">Two-component regulatory system</keyword>
<dbReference type="GO" id="GO:0016301">
    <property type="term" value="F:kinase activity"/>
    <property type="evidence" value="ECO:0007669"/>
    <property type="project" value="UniProtKB-KW"/>
</dbReference>
<organism evidence="15 16">
    <name type="scientific">Evansella tamaricis</name>
    <dbReference type="NCBI Taxonomy" id="2069301"/>
    <lineage>
        <taxon>Bacteria</taxon>
        <taxon>Bacillati</taxon>
        <taxon>Bacillota</taxon>
        <taxon>Bacilli</taxon>
        <taxon>Bacillales</taxon>
        <taxon>Bacillaceae</taxon>
        <taxon>Evansella</taxon>
    </lineage>
</organism>
<dbReference type="SMART" id="SM00387">
    <property type="entry name" value="HATPase_c"/>
    <property type="match status" value="1"/>
</dbReference>
<keyword evidence="8 15" id="KW-0418">Kinase</keyword>
<evidence type="ECO:0000256" key="1">
    <source>
        <dbReference type="ARBA" id="ARBA00000085"/>
    </source>
</evidence>
<keyword evidence="9" id="KW-0067">ATP-binding</keyword>
<comment type="caution">
    <text evidence="15">The sequence shown here is derived from an EMBL/GenBank/DDBJ whole genome shotgun (WGS) entry which is preliminary data.</text>
</comment>
<dbReference type="InterPro" id="IPR005467">
    <property type="entry name" value="His_kinase_dom"/>
</dbReference>
<evidence type="ECO:0000256" key="3">
    <source>
        <dbReference type="ARBA" id="ARBA00012438"/>
    </source>
</evidence>
<evidence type="ECO:0000259" key="13">
    <source>
        <dbReference type="PROSITE" id="PS50109"/>
    </source>
</evidence>
<reference evidence="15 16" key="1">
    <citation type="submission" date="2021-06" db="EMBL/GenBank/DDBJ databases">
        <title>Bacillus sp. RD4P76, an endophyte from a halophyte.</title>
        <authorList>
            <person name="Sun J.-Q."/>
        </authorList>
    </citation>
    <scope>NUCLEOTIDE SEQUENCE [LARGE SCALE GENOMIC DNA]</scope>
    <source>
        <strain evidence="15 16">CGMCC 1.15917</strain>
    </source>
</reference>
<evidence type="ECO:0000256" key="8">
    <source>
        <dbReference type="ARBA" id="ARBA00022777"/>
    </source>
</evidence>
<dbReference type="InterPro" id="IPR003660">
    <property type="entry name" value="HAMP_dom"/>
</dbReference>
<feature type="transmembrane region" description="Helical" evidence="12">
    <location>
        <begin position="431"/>
        <end position="453"/>
    </location>
</feature>
<sequence length="781" mass="89337">MVTKWKNRLLMVLWVILLLFGLSGIFVFSTLGTDYMERDYFATSEFRSELHRFTDLLFVFDINNVSYDDAVENITVSEEEIDEHRYRFGGLEEQVQSIYERYENRIEEMYAVDNEEAANALMEERDGLIEDITLNFSSDSHVREKVEKEKEERLKAYYRDLERIRPDFEKYLEQLYYYFEDMETGKAYTNVDGARAEQGESIEDLLFNDQMLYVTDFTFYSDAFLHKQNFIQAEMVTLDLDGAMVEEYNTSWFEGQIAVPHGLTIAESPIMDAYEKYKNEQRTVWIYIFSSVVALIFCGVIGKISKGVSEELRKWENRYNWLPIDVRVILFIGFTGIPAFILFILGVTAFSNSYENIIRIMYEIVLITVLASLFLALIIAQFLFLWRAVTSWAHLKKELGRSLTVRFLNRLKKPVKRGMENLQAMFLNQSVGIQLSLVMVLIFVLGFAGVMLFMHEFLAFIYLLILAGLGFPLATVVVKKIGYFNQIVEKSNEIASGKLGSDLPVEGKSVLANLAENINVLKDGFRISQSEQAKSERLKTELITNVSHDLRTPLTSIITYTQLLKSGEVAVEDQSAYLEIIDRKSKRLKVLIDDLFEVSKMASGNIELTKSRVDLVQLLQQALGEYDDTMKESSLQFRISKPDEPMYAYVDGQKLWRVFDNLIGNILKYSLENSRVYISIGRQDSDSGKGGAHSEGASVHGQSYGHGSGVMTFKNVSKYEMNDDQEELFERFKRGDESRNTEGSGLGLAIAKSIVDLHGGSLEIETDGDLFKATITLSLDK</sequence>
<keyword evidence="5" id="KW-0597">Phosphoprotein</keyword>
<evidence type="ECO:0000256" key="9">
    <source>
        <dbReference type="ARBA" id="ARBA00022840"/>
    </source>
</evidence>
<dbReference type="InterPro" id="IPR003594">
    <property type="entry name" value="HATPase_dom"/>
</dbReference>
<protein>
    <recommendedName>
        <fullName evidence="3">histidine kinase</fullName>
        <ecNumber evidence="3">2.7.13.3</ecNumber>
    </recommendedName>
</protein>
<dbReference type="EC" id="2.7.13.3" evidence="3"/>
<feature type="domain" description="Histidine kinase" evidence="13">
    <location>
        <begin position="545"/>
        <end position="781"/>
    </location>
</feature>
<evidence type="ECO:0000256" key="7">
    <source>
        <dbReference type="ARBA" id="ARBA00022741"/>
    </source>
</evidence>
<evidence type="ECO:0000256" key="6">
    <source>
        <dbReference type="ARBA" id="ARBA00022679"/>
    </source>
</evidence>
<keyword evidence="16" id="KW-1185">Reference proteome</keyword>
<dbReference type="Pfam" id="PF00512">
    <property type="entry name" value="HisKA"/>
    <property type="match status" value="1"/>
</dbReference>
<dbReference type="CDD" id="cd00082">
    <property type="entry name" value="HisKA"/>
    <property type="match status" value="1"/>
</dbReference>
<comment type="subcellular location">
    <subcellularLocation>
        <location evidence="2">Cell membrane</location>
        <topology evidence="2">Multi-pass membrane protein</topology>
    </subcellularLocation>
</comment>
<accession>A0ABS6JCY3</accession>
<feature type="transmembrane region" description="Helical" evidence="12">
    <location>
        <begin position="459"/>
        <end position="478"/>
    </location>
</feature>
<feature type="transmembrane region" description="Helical" evidence="12">
    <location>
        <begin position="360"/>
        <end position="386"/>
    </location>
</feature>
<dbReference type="RefSeq" id="WP_217064106.1">
    <property type="nucleotide sequence ID" value="NZ_JAHQCS010000008.1"/>
</dbReference>
<evidence type="ECO:0000256" key="5">
    <source>
        <dbReference type="ARBA" id="ARBA00022553"/>
    </source>
</evidence>
<keyword evidence="6" id="KW-0808">Transferase</keyword>
<keyword evidence="11 12" id="KW-0472">Membrane</keyword>
<proteinExistence type="predicted"/>
<comment type="catalytic activity">
    <reaction evidence="1">
        <text>ATP + protein L-histidine = ADP + protein N-phospho-L-histidine.</text>
        <dbReference type="EC" id="2.7.13.3"/>
    </reaction>
</comment>
<name>A0ABS6JCY3_9BACI</name>
<dbReference type="InterPro" id="IPR003661">
    <property type="entry name" value="HisK_dim/P_dom"/>
</dbReference>
<evidence type="ECO:0000256" key="2">
    <source>
        <dbReference type="ARBA" id="ARBA00004651"/>
    </source>
</evidence>
<dbReference type="PROSITE" id="PS50885">
    <property type="entry name" value="HAMP"/>
    <property type="match status" value="1"/>
</dbReference>
<evidence type="ECO:0000256" key="10">
    <source>
        <dbReference type="ARBA" id="ARBA00023012"/>
    </source>
</evidence>
<evidence type="ECO:0000256" key="11">
    <source>
        <dbReference type="ARBA" id="ARBA00023136"/>
    </source>
</evidence>